<sequence length="917" mass="101572">MDWGRVQGEVSVQQFNEGEVGRRTGWLALPSEASSSPWSASYSPFVRLQIYVWDVPEPGFPEMGCIKYTAHWLSSYSVCVPARSGPGCTKKTLNSVLDNRTYSATLHARLRAIPRKDLNSALAELNSGSNPGFLASEMTTVPGSGAGAVPVQWSSECHNVLRRPTLGGSRGREIVTHTGRRTKNGKSTLITAGRFLGSLDAAPAEVLRCTTDASESESLTAGLQATIIPDNIWSLEAVSFSLSHLQRSHRTPHRLHNACVSLRGQEIPWNGTPAVPRFTRIVVQPIYTDNPQGFSSKVRAAIWVNPRGVSIGVGVEFFPSARGGSGLPLPHCSAPVGAGTGCTGIQEDGSWQREIGSESRHMSHVAKADSIRNASVWFMAQRSASALVIVQNRERELREMKSRKRTLPVLGTPKIVLPSREPHGIASRRSIPPETKHERGFPSQSKFHLLTMDEYRINSNSKCDRFGFLDSIHSHLVHPNTFISELDSVRHFTSLQPRDESALRLVSAPHCVTIECQSRIQTVNYVSQLQRPETENPLNECTGRHNGRVECDGWSRLDNGCAGMASALDGEDESGDRTKNSTCGGGGGSATARNLDIYRLDKIQDCRTGFVVYIAATNLRTVKGTSWVTPWETELRRAELERRKGEIEPDCCCGVSAFDIKAVQYSTKATHEISRQHPPTPPRRTRWYTDWLLITSGLYRRSKVWRKANGLALGKKQNRDDSMPGLRLKAEENVNWPRAPGVECQSSFGRRRRRQKRRIATRKNPPRDWVRGCVEAGDSSLRGGQTLRGFCPLVTAVRGDGHLFEASILWTLRGYNKIEYRCSRVHTTASHPTNCRRWPAAMRYRHLPRDRSHRAISGDEEHLGGMLWRVPAHKSFTQTAVGAEIVVYAACEGGYVGHCAIVTVVVKGEYCRLIAGI</sequence>
<evidence type="ECO:0000313" key="1">
    <source>
        <dbReference type="EMBL" id="KAJ7624473.1"/>
    </source>
</evidence>
<protein>
    <submittedName>
        <fullName evidence="1">Uncharacterized protein</fullName>
    </submittedName>
</protein>
<dbReference type="Proteomes" id="UP001221142">
    <property type="component" value="Unassembled WGS sequence"/>
</dbReference>
<dbReference type="AlphaFoldDB" id="A0AAD7FHI9"/>
<accession>A0AAD7FHI9</accession>
<comment type="caution">
    <text evidence="1">The sequence shown here is derived from an EMBL/GenBank/DDBJ whole genome shotgun (WGS) entry which is preliminary data.</text>
</comment>
<reference evidence="1" key="1">
    <citation type="submission" date="2023-03" db="EMBL/GenBank/DDBJ databases">
        <title>Massive genome expansion in bonnet fungi (Mycena s.s.) driven by repeated elements and novel gene families across ecological guilds.</title>
        <authorList>
            <consortium name="Lawrence Berkeley National Laboratory"/>
            <person name="Harder C.B."/>
            <person name="Miyauchi S."/>
            <person name="Viragh M."/>
            <person name="Kuo A."/>
            <person name="Thoen E."/>
            <person name="Andreopoulos B."/>
            <person name="Lu D."/>
            <person name="Skrede I."/>
            <person name="Drula E."/>
            <person name="Henrissat B."/>
            <person name="Morin E."/>
            <person name="Kohler A."/>
            <person name="Barry K."/>
            <person name="LaButti K."/>
            <person name="Morin E."/>
            <person name="Salamov A."/>
            <person name="Lipzen A."/>
            <person name="Mereny Z."/>
            <person name="Hegedus B."/>
            <person name="Baldrian P."/>
            <person name="Stursova M."/>
            <person name="Weitz H."/>
            <person name="Taylor A."/>
            <person name="Grigoriev I.V."/>
            <person name="Nagy L.G."/>
            <person name="Martin F."/>
            <person name="Kauserud H."/>
        </authorList>
    </citation>
    <scope>NUCLEOTIDE SEQUENCE</scope>
    <source>
        <strain evidence="1">9284</strain>
    </source>
</reference>
<keyword evidence="2" id="KW-1185">Reference proteome</keyword>
<evidence type="ECO:0000313" key="2">
    <source>
        <dbReference type="Proteomes" id="UP001221142"/>
    </source>
</evidence>
<organism evidence="1 2">
    <name type="scientific">Roridomyces roridus</name>
    <dbReference type="NCBI Taxonomy" id="1738132"/>
    <lineage>
        <taxon>Eukaryota</taxon>
        <taxon>Fungi</taxon>
        <taxon>Dikarya</taxon>
        <taxon>Basidiomycota</taxon>
        <taxon>Agaricomycotina</taxon>
        <taxon>Agaricomycetes</taxon>
        <taxon>Agaricomycetidae</taxon>
        <taxon>Agaricales</taxon>
        <taxon>Marasmiineae</taxon>
        <taxon>Mycenaceae</taxon>
        <taxon>Roridomyces</taxon>
    </lineage>
</organism>
<proteinExistence type="predicted"/>
<name>A0AAD7FHI9_9AGAR</name>
<dbReference type="EMBL" id="JARKIF010000013">
    <property type="protein sequence ID" value="KAJ7624473.1"/>
    <property type="molecule type" value="Genomic_DNA"/>
</dbReference>
<gene>
    <name evidence="1" type="ORF">FB45DRAFT_869397</name>
</gene>